<keyword evidence="3" id="KW-0653">Protein transport</keyword>
<sequence length="143" mass="16712">MNEQNEGILEDALFSFFKISEKNYSMNLFLDSQLLGRIISLLDYQNFKISYFALKNIGNSSTQKLSPDSVINTGLFLKLTRLIDYNKESMRKEAYWTLSNLAADSSIYFSHFISANVFEKLRNTLKMIQNYCKRSHLSILQYF</sequence>
<dbReference type="SUPFAM" id="SSF48371">
    <property type="entry name" value="ARM repeat"/>
    <property type="match status" value="1"/>
</dbReference>
<evidence type="ECO:0000313" key="5">
    <source>
        <dbReference type="Proteomes" id="UP001162131"/>
    </source>
</evidence>
<dbReference type="EMBL" id="CAJZBQ010000062">
    <property type="protein sequence ID" value="CAG9335230.1"/>
    <property type="molecule type" value="Genomic_DNA"/>
</dbReference>
<comment type="similarity">
    <text evidence="1">Belongs to the importin alpha family.</text>
</comment>
<proteinExistence type="inferred from homology"/>
<reference evidence="4" key="1">
    <citation type="submission" date="2021-09" db="EMBL/GenBank/DDBJ databases">
        <authorList>
            <consortium name="AG Swart"/>
            <person name="Singh M."/>
            <person name="Singh A."/>
            <person name="Seah K."/>
            <person name="Emmerich C."/>
        </authorList>
    </citation>
    <scope>NUCLEOTIDE SEQUENCE</scope>
    <source>
        <strain evidence="4">ATCC30299</strain>
    </source>
</reference>
<organism evidence="4 5">
    <name type="scientific">Blepharisma stoltei</name>
    <dbReference type="NCBI Taxonomy" id="1481888"/>
    <lineage>
        <taxon>Eukaryota</taxon>
        <taxon>Sar</taxon>
        <taxon>Alveolata</taxon>
        <taxon>Ciliophora</taxon>
        <taxon>Postciliodesmatophora</taxon>
        <taxon>Heterotrichea</taxon>
        <taxon>Heterotrichida</taxon>
        <taxon>Blepharismidae</taxon>
        <taxon>Blepharisma</taxon>
    </lineage>
</organism>
<keyword evidence="2" id="KW-0813">Transport</keyword>
<evidence type="ECO:0000256" key="2">
    <source>
        <dbReference type="ARBA" id="ARBA00022448"/>
    </source>
</evidence>
<dbReference type="Proteomes" id="UP001162131">
    <property type="component" value="Unassembled WGS sequence"/>
</dbReference>
<protein>
    <submittedName>
        <fullName evidence="4">Uncharacterized protein</fullName>
    </submittedName>
</protein>
<dbReference type="PANTHER" id="PTHR23316">
    <property type="entry name" value="IMPORTIN ALPHA"/>
    <property type="match status" value="1"/>
</dbReference>
<dbReference type="InterPro" id="IPR016024">
    <property type="entry name" value="ARM-type_fold"/>
</dbReference>
<dbReference type="Gene3D" id="1.25.10.10">
    <property type="entry name" value="Leucine-rich Repeat Variant"/>
    <property type="match status" value="1"/>
</dbReference>
<dbReference type="GO" id="GO:0015031">
    <property type="term" value="P:protein transport"/>
    <property type="evidence" value="ECO:0007669"/>
    <property type="project" value="UniProtKB-KW"/>
</dbReference>
<dbReference type="AlphaFoldDB" id="A0AAU9K6P5"/>
<evidence type="ECO:0000256" key="1">
    <source>
        <dbReference type="ARBA" id="ARBA00010394"/>
    </source>
</evidence>
<dbReference type="InterPro" id="IPR011989">
    <property type="entry name" value="ARM-like"/>
</dbReference>
<name>A0AAU9K6P5_9CILI</name>
<comment type="caution">
    <text evidence="4">The sequence shown here is derived from an EMBL/GenBank/DDBJ whole genome shotgun (WGS) entry which is preliminary data.</text>
</comment>
<gene>
    <name evidence="4" type="ORF">BSTOLATCC_MIC63707</name>
</gene>
<keyword evidence="5" id="KW-1185">Reference proteome</keyword>
<evidence type="ECO:0000313" key="4">
    <source>
        <dbReference type="EMBL" id="CAG9335230.1"/>
    </source>
</evidence>
<evidence type="ECO:0000256" key="3">
    <source>
        <dbReference type="ARBA" id="ARBA00022927"/>
    </source>
</evidence>
<accession>A0AAU9K6P5</accession>